<keyword evidence="7 8" id="KW-0275">Fatty acid biosynthesis</keyword>
<evidence type="ECO:0000256" key="4">
    <source>
        <dbReference type="ARBA" id="ARBA00022832"/>
    </source>
</evidence>
<dbReference type="NCBIfam" id="NF004957">
    <property type="entry name" value="PRK06300.1"/>
    <property type="match status" value="1"/>
</dbReference>
<dbReference type="Proteomes" id="UP001374803">
    <property type="component" value="Chromosome"/>
</dbReference>
<evidence type="ECO:0000256" key="6">
    <source>
        <dbReference type="ARBA" id="ARBA00023098"/>
    </source>
</evidence>
<dbReference type="InterPro" id="IPR014358">
    <property type="entry name" value="Enoyl-ACP_Rdtase_NADH"/>
</dbReference>
<keyword evidence="3 8" id="KW-0444">Lipid biosynthesis</keyword>
<gene>
    <name evidence="9" type="ORF">LVJ94_38275</name>
</gene>
<dbReference type="Pfam" id="PF13561">
    <property type="entry name" value="adh_short_C2"/>
    <property type="match status" value="1"/>
</dbReference>
<comment type="similarity">
    <text evidence="2 8">Belongs to the short-chain dehydrogenases/reductases (SDR) family. FabI subfamily.</text>
</comment>
<keyword evidence="8" id="KW-0520">NAD</keyword>
<dbReference type="PIRSF" id="PIRSF000094">
    <property type="entry name" value="Enoyl-ACP_rdct"/>
    <property type="match status" value="1"/>
</dbReference>
<sequence>MLKIDLTGRRALVAGVADDGGFGFAIAKSLAEAGAKVCVGTWPPALGIFQTLLRRGKMDASRKFADGSLLEFEKIYPLDAAFDTLESAPAEVRENKRYKELGDFSIAGLAAQLKSDFGEQPLDIVVHSLANGPEVKKPLLETSRAGYLEAVGVSAYSMVSMVANFAPLMKKDGSFVSLTYMASERVIPGYGGGMSSAKAALESDTRVLAYEAGRKYGVRVNTISAGPWASRAASAIGIIDAMVEYASNNSPLTDAMTAEDVGNAAAFLVSPLAAGITGTTMYVDKGYHTMGKATDARYAPPGDPGRNA</sequence>
<organism evidence="9 10">
    <name type="scientific">Pendulispora rubella</name>
    <dbReference type="NCBI Taxonomy" id="2741070"/>
    <lineage>
        <taxon>Bacteria</taxon>
        <taxon>Pseudomonadati</taxon>
        <taxon>Myxococcota</taxon>
        <taxon>Myxococcia</taxon>
        <taxon>Myxococcales</taxon>
        <taxon>Sorangiineae</taxon>
        <taxon>Pendulisporaceae</taxon>
        <taxon>Pendulispora</taxon>
    </lineage>
</organism>
<dbReference type="RefSeq" id="WP_394832376.1">
    <property type="nucleotide sequence ID" value="NZ_CP089929.1"/>
</dbReference>
<protein>
    <recommendedName>
        <fullName evidence="8">Enoyl-[acyl-carrier-protein] reductase [NADH]</fullName>
        <ecNumber evidence="8">1.3.1.9</ecNumber>
    </recommendedName>
</protein>
<proteinExistence type="inferred from homology"/>
<accession>A0ABZ2KW73</accession>
<dbReference type="Gene3D" id="1.10.8.400">
    <property type="entry name" value="Enoyl acyl carrier protein reductase"/>
    <property type="match status" value="1"/>
</dbReference>
<comment type="catalytic activity">
    <reaction evidence="8">
        <text>a 2,3-saturated acyl-[ACP] + NAD(+) = a (2E)-enoyl-[ACP] + NADH + H(+)</text>
        <dbReference type="Rhea" id="RHEA:10240"/>
        <dbReference type="Rhea" id="RHEA-COMP:9925"/>
        <dbReference type="Rhea" id="RHEA-COMP:9926"/>
        <dbReference type="ChEBI" id="CHEBI:15378"/>
        <dbReference type="ChEBI" id="CHEBI:57540"/>
        <dbReference type="ChEBI" id="CHEBI:57945"/>
        <dbReference type="ChEBI" id="CHEBI:78784"/>
        <dbReference type="ChEBI" id="CHEBI:78785"/>
        <dbReference type="EC" id="1.3.1.9"/>
    </reaction>
</comment>
<keyword evidence="4" id="KW-0276">Fatty acid metabolism</keyword>
<dbReference type="SUPFAM" id="SSF51735">
    <property type="entry name" value="NAD(P)-binding Rossmann-fold domains"/>
    <property type="match status" value="1"/>
</dbReference>
<reference evidence="9" key="1">
    <citation type="submission" date="2021-12" db="EMBL/GenBank/DDBJ databases">
        <title>Discovery of the Pendulisporaceae a myxobacterial family with distinct sporulation behavior and unique specialized metabolism.</title>
        <authorList>
            <person name="Garcia R."/>
            <person name="Popoff A."/>
            <person name="Bader C.D."/>
            <person name="Loehr J."/>
            <person name="Walesch S."/>
            <person name="Walt C."/>
            <person name="Boldt J."/>
            <person name="Bunk B."/>
            <person name="Haeckl F.J.F.P.J."/>
            <person name="Gunesch A.P."/>
            <person name="Birkelbach J."/>
            <person name="Nuebel U."/>
            <person name="Pietschmann T."/>
            <person name="Bach T."/>
            <person name="Mueller R."/>
        </authorList>
    </citation>
    <scope>NUCLEOTIDE SEQUENCE</scope>
    <source>
        <strain evidence="9">MSr11367</strain>
    </source>
</reference>
<evidence type="ECO:0000256" key="7">
    <source>
        <dbReference type="ARBA" id="ARBA00023160"/>
    </source>
</evidence>
<dbReference type="PANTHER" id="PTHR43159:SF2">
    <property type="entry name" value="ENOYL-[ACYL-CARRIER-PROTEIN] REDUCTASE [NADH], CHLOROPLASTIC"/>
    <property type="match status" value="1"/>
</dbReference>
<dbReference type="InterPro" id="IPR002347">
    <property type="entry name" value="SDR_fam"/>
</dbReference>
<evidence type="ECO:0000313" key="9">
    <source>
        <dbReference type="EMBL" id="WXB02747.1"/>
    </source>
</evidence>
<evidence type="ECO:0000313" key="10">
    <source>
        <dbReference type="Proteomes" id="UP001374803"/>
    </source>
</evidence>
<evidence type="ECO:0000256" key="1">
    <source>
        <dbReference type="ARBA" id="ARBA00005194"/>
    </source>
</evidence>
<dbReference type="Gene3D" id="3.40.50.720">
    <property type="entry name" value="NAD(P)-binding Rossmann-like Domain"/>
    <property type="match status" value="1"/>
</dbReference>
<comment type="pathway">
    <text evidence="1">Lipid metabolism; fatty acid biosynthesis.</text>
</comment>
<keyword evidence="6" id="KW-0443">Lipid metabolism</keyword>
<dbReference type="PRINTS" id="PR00081">
    <property type="entry name" value="GDHRDH"/>
</dbReference>
<dbReference type="InterPro" id="IPR036291">
    <property type="entry name" value="NAD(P)-bd_dom_sf"/>
</dbReference>
<evidence type="ECO:0000256" key="3">
    <source>
        <dbReference type="ARBA" id="ARBA00022516"/>
    </source>
</evidence>
<evidence type="ECO:0000256" key="2">
    <source>
        <dbReference type="ARBA" id="ARBA00009233"/>
    </source>
</evidence>
<keyword evidence="10" id="KW-1185">Reference proteome</keyword>
<dbReference type="EC" id="1.3.1.9" evidence="8"/>
<name>A0ABZ2KW73_9BACT</name>
<evidence type="ECO:0000256" key="5">
    <source>
        <dbReference type="ARBA" id="ARBA00023002"/>
    </source>
</evidence>
<dbReference type="PANTHER" id="PTHR43159">
    <property type="entry name" value="ENOYL-[ACYL-CARRIER-PROTEIN] REDUCTASE"/>
    <property type="match status" value="1"/>
</dbReference>
<keyword evidence="5 8" id="KW-0560">Oxidoreductase</keyword>
<dbReference type="EMBL" id="CP089983">
    <property type="protein sequence ID" value="WXB02747.1"/>
    <property type="molecule type" value="Genomic_DNA"/>
</dbReference>
<evidence type="ECO:0000256" key="8">
    <source>
        <dbReference type="PIRNR" id="PIRNR000094"/>
    </source>
</evidence>